<dbReference type="SMART" id="SM00283">
    <property type="entry name" value="MA"/>
    <property type="match status" value="1"/>
</dbReference>
<dbReference type="Pfam" id="PF00015">
    <property type="entry name" value="MCPsignal"/>
    <property type="match status" value="1"/>
</dbReference>
<evidence type="ECO:0000313" key="7">
    <source>
        <dbReference type="EMBL" id="ABR46482.1"/>
    </source>
</evidence>
<dbReference type="InterPro" id="IPR029151">
    <property type="entry name" value="Sensor-like_sf"/>
</dbReference>
<dbReference type="InterPro" id="IPR004089">
    <property type="entry name" value="MCPsignal_dom"/>
</dbReference>
<feature type="transmembrane region" description="Helical" evidence="4">
    <location>
        <begin position="12"/>
        <end position="36"/>
    </location>
</feature>
<keyword evidence="4" id="KW-1133">Transmembrane helix</keyword>
<dbReference type="PROSITE" id="PS50111">
    <property type="entry name" value="CHEMOTAXIS_TRANSDUC_2"/>
    <property type="match status" value="1"/>
</dbReference>
<dbReference type="Proteomes" id="UP000001572">
    <property type="component" value="Chromosome"/>
</dbReference>
<evidence type="ECO:0000256" key="3">
    <source>
        <dbReference type="PROSITE-ProRule" id="PRU00284"/>
    </source>
</evidence>
<dbReference type="eggNOG" id="COG0840">
    <property type="taxonomic scope" value="Bacteria"/>
</dbReference>
<dbReference type="Gene3D" id="6.10.340.10">
    <property type="match status" value="1"/>
</dbReference>
<evidence type="ECO:0000259" key="5">
    <source>
        <dbReference type="PROSITE" id="PS50111"/>
    </source>
</evidence>
<accession>A6TJW4</accession>
<dbReference type="HOGENOM" id="CLU_000445_107_19_9"/>
<feature type="transmembrane region" description="Helical" evidence="4">
    <location>
        <begin position="303"/>
        <end position="326"/>
    </location>
</feature>
<dbReference type="Pfam" id="PF22673">
    <property type="entry name" value="MCP-like_PDC_1"/>
    <property type="match status" value="1"/>
</dbReference>
<evidence type="ECO:0000256" key="2">
    <source>
        <dbReference type="ARBA" id="ARBA00029447"/>
    </source>
</evidence>
<dbReference type="GO" id="GO:0007165">
    <property type="term" value="P:signal transduction"/>
    <property type="evidence" value="ECO:0007669"/>
    <property type="project" value="UniProtKB-KW"/>
</dbReference>
<evidence type="ECO:0000259" key="6">
    <source>
        <dbReference type="PROSITE" id="PS50885"/>
    </source>
</evidence>
<dbReference type="CDD" id="cd06225">
    <property type="entry name" value="HAMP"/>
    <property type="match status" value="1"/>
</dbReference>
<dbReference type="SMART" id="SM00304">
    <property type="entry name" value="HAMP"/>
    <property type="match status" value="1"/>
</dbReference>
<evidence type="ECO:0000256" key="1">
    <source>
        <dbReference type="ARBA" id="ARBA00023224"/>
    </source>
</evidence>
<keyword evidence="8" id="KW-1185">Reference proteome</keyword>
<dbReference type="SUPFAM" id="SSF103190">
    <property type="entry name" value="Sensory domain-like"/>
    <property type="match status" value="1"/>
</dbReference>
<comment type="similarity">
    <text evidence="2">Belongs to the methyl-accepting chemotaxis (MCP) protein family.</text>
</comment>
<dbReference type="STRING" id="293826.Amet_0249"/>
<dbReference type="CDD" id="cd12913">
    <property type="entry name" value="PDC1_MCP_like"/>
    <property type="match status" value="1"/>
</dbReference>
<feature type="domain" description="HAMP" evidence="6">
    <location>
        <begin position="327"/>
        <end position="382"/>
    </location>
</feature>
<dbReference type="PROSITE" id="PS50885">
    <property type="entry name" value="HAMP"/>
    <property type="match status" value="1"/>
</dbReference>
<feature type="domain" description="Methyl-accepting transducer" evidence="5">
    <location>
        <begin position="401"/>
        <end position="665"/>
    </location>
</feature>
<sequence>MSTKMKKKSIAISIISYVIPVVLVILVSISSIGYIFSKNIIVTQLDNIMETKLTETVRSIENTLFTQKAITKSMAKTIESNFDNMTMADYDDLLINYISMYDETFGMGIWFEPYAFQDLEQYAPYGYRDGPHIVADDSYTSGDLNIWTTEWYEVGKTNRDGGWTESYFDPATEVAMVTISYPIYDPSHNLLGVVTADIDISSIQNTISTLDIDYDGSAILIEESGIYLGGVQEHQLITDSLKNHDNPSLVEASEGMFVNQYGKGQYIENSDNHLFYYETIPETGWKIGIQVNESTLFEDLNSLLLIFVMTSIVSIILVIILIAIFANNIRKVTKRYSDVAQNVSNGNLKNVFHEKELTRKDELGDIGRSLNEMQNKLKEVVESFKLNATNIDEHAQNLSAFSEEMSTTSEGVSLAIEDVAEGASNQFQKLKDVGNVINRFGNDVDFMSQSIDDVEHSAEDIKNMANTSNEEMNKMTASFEKLDSTFKDLINCVRSVQSNINQVNEVTSLINSISNQTNLLSLNAAIEAARAGEAGRGFAVVADEIRKLAEQSTQSSEEIDKIISDIAIDTEKMVASTEEVNIEVSSQRNHIDTTINSFKNIIQLVENITPKVALTKEISERINQDKNLVLGEIEATGGISENVAASAEEIAASAEEMTASAQEVSASSTDLSGMTNEMRENIKFFKI</sequence>
<organism evidence="7 8">
    <name type="scientific">Alkaliphilus metalliredigens (strain QYMF)</name>
    <dbReference type="NCBI Taxonomy" id="293826"/>
    <lineage>
        <taxon>Bacteria</taxon>
        <taxon>Bacillati</taxon>
        <taxon>Bacillota</taxon>
        <taxon>Clostridia</taxon>
        <taxon>Peptostreptococcales</taxon>
        <taxon>Natronincolaceae</taxon>
        <taxon>Alkaliphilus</taxon>
    </lineage>
</organism>
<keyword evidence="4" id="KW-0472">Membrane</keyword>
<dbReference type="Gene3D" id="3.30.450.20">
    <property type="entry name" value="PAS domain"/>
    <property type="match status" value="1"/>
</dbReference>
<dbReference type="RefSeq" id="WP_011971391.1">
    <property type="nucleotide sequence ID" value="NC_009633.1"/>
</dbReference>
<name>A6TJW4_ALKMQ</name>
<dbReference type="EMBL" id="CP000724">
    <property type="protein sequence ID" value="ABR46482.1"/>
    <property type="molecule type" value="Genomic_DNA"/>
</dbReference>
<dbReference type="PANTHER" id="PTHR32089">
    <property type="entry name" value="METHYL-ACCEPTING CHEMOTAXIS PROTEIN MCPB"/>
    <property type="match status" value="1"/>
</dbReference>
<dbReference type="SUPFAM" id="SSF58104">
    <property type="entry name" value="Methyl-accepting chemotaxis protein (MCP) signaling domain"/>
    <property type="match status" value="1"/>
</dbReference>
<dbReference type="GO" id="GO:0016020">
    <property type="term" value="C:membrane"/>
    <property type="evidence" value="ECO:0007669"/>
    <property type="project" value="InterPro"/>
</dbReference>
<reference evidence="8" key="1">
    <citation type="journal article" date="2016" name="Genome Announc.">
        <title>Complete genome sequence of Alkaliphilus metalliredigens strain QYMF, an alkaliphilic and metal-reducing bacterium isolated from borax-contaminated leachate ponds.</title>
        <authorList>
            <person name="Hwang C."/>
            <person name="Copeland A."/>
            <person name="Lucas S."/>
            <person name="Lapidus A."/>
            <person name="Barry K."/>
            <person name="Detter J.C."/>
            <person name="Glavina Del Rio T."/>
            <person name="Hammon N."/>
            <person name="Israni S."/>
            <person name="Dalin E."/>
            <person name="Tice H."/>
            <person name="Pitluck S."/>
            <person name="Chertkov O."/>
            <person name="Brettin T."/>
            <person name="Bruce D."/>
            <person name="Han C."/>
            <person name="Schmutz J."/>
            <person name="Larimer F."/>
            <person name="Land M.L."/>
            <person name="Hauser L."/>
            <person name="Kyrpides N."/>
            <person name="Mikhailova N."/>
            <person name="Ye Q."/>
            <person name="Zhou J."/>
            <person name="Richardson P."/>
            <person name="Fields M.W."/>
        </authorList>
    </citation>
    <scope>NUCLEOTIDE SEQUENCE [LARGE SCALE GENOMIC DNA]</scope>
    <source>
        <strain evidence="8">QYMF</strain>
    </source>
</reference>
<dbReference type="PANTHER" id="PTHR32089:SF112">
    <property type="entry name" value="LYSOZYME-LIKE PROTEIN-RELATED"/>
    <property type="match status" value="1"/>
</dbReference>
<evidence type="ECO:0000313" key="8">
    <source>
        <dbReference type="Proteomes" id="UP000001572"/>
    </source>
</evidence>
<dbReference type="AlphaFoldDB" id="A6TJW4"/>
<keyword evidence="1 3" id="KW-0807">Transducer</keyword>
<dbReference type="Gene3D" id="1.10.287.950">
    <property type="entry name" value="Methyl-accepting chemotaxis protein"/>
    <property type="match status" value="1"/>
</dbReference>
<gene>
    <name evidence="7" type="ordered locus">Amet_0249</name>
</gene>
<keyword evidence="4" id="KW-0812">Transmembrane</keyword>
<dbReference type="KEGG" id="amt:Amet_0249"/>
<dbReference type="OrthoDB" id="9760371at2"/>
<evidence type="ECO:0000256" key="4">
    <source>
        <dbReference type="SAM" id="Phobius"/>
    </source>
</evidence>
<dbReference type="InterPro" id="IPR003660">
    <property type="entry name" value="HAMP_dom"/>
</dbReference>
<protein>
    <submittedName>
        <fullName evidence="7">Methyl-accepting chemotaxis sensory transducer</fullName>
    </submittedName>
</protein>
<dbReference type="Pfam" id="PF00672">
    <property type="entry name" value="HAMP"/>
    <property type="match status" value="1"/>
</dbReference>
<proteinExistence type="inferred from homology"/>